<sequence>MQIVKNVSLPSGLTRAVVRMPIYLYRLKLGWVFGQRLLLLNHTGRISGKPRRTVLEVAEHDSDHDSYVVASGWGAKAAWYQNILAAPEVSIQVGTRVLPAMALPLSKDEGGEVFVRYAAKHRRAAQYMLPRVLGISVDGSEADFREAGQKMPFVRFVPRPTSCGTTAGHDLS</sequence>
<dbReference type="InterPro" id="IPR012349">
    <property type="entry name" value="Split_barrel_FMN-bd"/>
</dbReference>
<evidence type="ECO:0000313" key="4">
    <source>
        <dbReference type="Proteomes" id="UP000180113"/>
    </source>
</evidence>
<comment type="similarity">
    <text evidence="1">Belongs to the F420H(2)-dependent quinone reductase family.</text>
</comment>
<dbReference type="RefSeq" id="WP_057966293.1">
    <property type="nucleotide sequence ID" value="NZ_CP118919.1"/>
</dbReference>
<name>A0AB73M921_MYCCH</name>
<dbReference type="InterPro" id="IPR004378">
    <property type="entry name" value="F420H2_quin_Rdtase"/>
</dbReference>
<gene>
    <name evidence="3" type="ORF">BKG62_17740</name>
</gene>
<protein>
    <submittedName>
        <fullName evidence="3">Nitroreductase</fullName>
    </submittedName>
</protein>
<evidence type="ECO:0000313" key="3">
    <source>
        <dbReference type="EMBL" id="OHT49442.1"/>
    </source>
</evidence>
<dbReference type="EMBL" id="MLHW01000014">
    <property type="protein sequence ID" value="OHT49442.1"/>
    <property type="molecule type" value="Genomic_DNA"/>
</dbReference>
<proteinExistence type="inferred from homology"/>
<reference evidence="3 4" key="1">
    <citation type="submission" date="2016-10" db="EMBL/GenBank/DDBJ databases">
        <title>Evaluation of Human, Animal and Environmental Mycobacterium chelonae Isolates by Core Genome Phylogenomic Analysis, Targeted Gene Comparison, and Anti-microbial Susceptibility Patterns: A Tale of Mistaken Identities.</title>
        <authorList>
            <person name="Fogelson S.B."/>
            <person name="Camus A.C."/>
            <person name="Lorenz W."/>
            <person name="Vasireddy R."/>
            <person name="Vasireddy S."/>
            <person name="Smith T."/>
            <person name="Brown-Elliott B.A."/>
            <person name="Wallace R.J.Jr."/>
            <person name="Hasan N.A."/>
            <person name="Reischl U."/>
            <person name="Sanchez S."/>
        </authorList>
    </citation>
    <scope>NUCLEOTIDE SEQUENCE [LARGE SCALE GENOMIC DNA]</scope>
    <source>
        <strain evidence="3 4">42895</strain>
    </source>
</reference>
<dbReference type="NCBIfam" id="TIGR00026">
    <property type="entry name" value="hi_GC_TIGR00026"/>
    <property type="match status" value="1"/>
</dbReference>
<accession>A0AB73M921</accession>
<dbReference type="AlphaFoldDB" id="A0AB73M921"/>
<dbReference type="PANTHER" id="PTHR39428">
    <property type="entry name" value="F420H(2)-DEPENDENT QUINONE REDUCTASE RV1261C"/>
    <property type="match status" value="1"/>
</dbReference>
<comment type="caution">
    <text evidence="3">The sequence shown here is derived from an EMBL/GenBank/DDBJ whole genome shotgun (WGS) entry which is preliminary data.</text>
</comment>
<evidence type="ECO:0000256" key="1">
    <source>
        <dbReference type="ARBA" id="ARBA00008710"/>
    </source>
</evidence>
<dbReference type="GO" id="GO:0070967">
    <property type="term" value="F:coenzyme F420 binding"/>
    <property type="evidence" value="ECO:0007669"/>
    <property type="project" value="TreeGrafter"/>
</dbReference>
<dbReference type="Pfam" id="PF04075">
    <property type="entry name" value="F420H2_quin_red"/>
    <property type="match status" value="1"/>
</dbReference>
<organism evidence="3 4">
    <name type="scientific">Mycobacteroides chelonae</name>
    <name type="common">Mycobacterium chelonae</name>
    <dbReference type="NCBI Taxonomy" id="1774"/>
    <lineage>
        <taxon>Bacteria</taxon>
        <taxon>Bacillati</taxon>
        <taxon>Actinomycetota</taxon>
        <taxon>Actinomycetes</taxon>
        <taxon>Mycobacteriales</taxon>
        <taxon>Mycobacteriaceae</taxon>
        <taxon>Mycobacteroides</taxon>
    </lineage>
</organism>
<dbReference type="GO" id="GO:0005886">
    <property type="term" value="C:plasma membrane"/>
    <property type="evidence" value="ECO:0007669"/>
    <property type="project" value="TreeGrafter"/>
</dbReference>
<dbReference type="Gene3D" id="2.30.110.10">
    <property type="entry name" value="Electron Transport, Fmn-binding Protein, Chain A"/>
    <property type="match status" value="1"/>
</dbReference>
<dbReference type="GO" id="GO:0016491">
    <property type="term" value="F:oxidoreductase activity"/>
    <property type="evidence" value="ECO:0007669"/>
    <property type="project" value="InterPro"/>
</dbReference>
<comment type="catalytic activity">
    <reaction evidence="2">
        <text>oxidized coenzyme F420-(gamma-L-Glu)(n) + a quinol + H(+) = reduced coenzyme F420-(gamma-L-Glu)(n) + a quinone</text>
        <dbReference type="Rhea" id="RHEA:39663"/>
        <dbReference type="Rhea" id="RHEA-COMP:12939"/>
        <dbReference type="Rhea" id="RHEA-COMP:14378"/>
        <dbReference type="ChEBI" id="CHEBI:15378"/>
        <dbReference type="ChEBI" id="CHEBI:24646"/>
        <dbReference type="ChEBI" id="CHEBI:132124"/>
        <dbReference type="ChEBI" id="CHEBI:133980"/>
        <dbReference type="ChEBI" id="CHEBI:139511"/>
    </reaction>
</comment>
<dbReference type="PANTHER" id="PTHR39428:SF3">
    <property type="entry name" value="DEAZAFLAVIN-DEPENDENT NITROREDUCTASE"/>
    <property type="match status" value="1"/>
</dbReference>
<evidence type="ECO:0000256" key="2">
    <source>
        <dbReference type="ARBA" id="ARBA00049106"/>
    </source>
</evidence>
<dbReference type="Proteomes" id="UP000180113">
    <property type="component" value="Unassembled WGS sequence"/>
</dbReference>